<feature type="compositionally biased region" description="Polar residues" evidence="1">
    <location>
        <begin position="14"/>
        <end position="37"/>
    </location>
</feature>
<dbReference type="AlphaFoldDB" id="A0AAN4YGM7"/>
<evidence type="ECO:0000313" key="2">
    <source>
        <dbReference type="EMBL" id="GMG29759.1"/>
    </source>
</evidence>
<comment type="caution">
    <text evidence="2">The sequence shown here is derived from an EMBL/GenBank/DDBJ whole genome shotgun (WGS) entry which is preliminary data.</text>
</comment>
<proteinExistence type="predicted"/>
<accession>A0AAN4YGM7</accession>
<organism evidence="2 3">
    <name type="scientific">Aspergillus oryzae</name>
    <name type="common">Yellow koji mold</name>
    <dbReference type="NCBI Taxonomy" id="5062"/>
    <lineage>
        <taxon>Eukaryota</taxon>
        <taxon>Fungi</taxon>
        <taxon>Dikarya</taxon>
        <taxon>Ascomycota</taxon>
        <taxon>Pezizomycotina</taxon>
        <taxon>Eurotiomycetes</taxon>
        <taxon>Eurotiomycetidae</taxon>
        <taxon>Eurotiales</taxon>
        <taxon>Aspergillaceae</taxon>
        <taxon>Aspergillus</taxon>
        <taxon>Aspergillus subgen. Circumdati</taxon>
    </lineage>
</organism>
<dbReference type="EMBL" id="BSYA01000061">
    <property type="protein sequence ID" value="GMG29759.1"/>
    <property type="molecule type" value="Genomic_DNA"/>
</dbReference>
<evidence type="ECO:0000256" key="1">
    <source>
        <dbReference type="SAM" id="MobiDB-lite"/>
    </source>
</evidence>
<feature type="region of interest" description="Disordered" evidence="1">
    <location>
        <begin position="1"/>
        <end position="47"/>
    </location>
</feature>
<reference evidence="2" key="1">
    <citation type="submission" date="2023-04" db="EMBL/GenBank/DDBJ databases">
        <title>Aspergillus oryzae NBRC 4228.</title>
        <authorList>
            <person name="Ichikawa N."/>
            <person name="Sato H."/>
            <person name="Tonouchi N."/>
        </authorList>
    </citation>
    <scope>NUCLEOTIDE SEQUENCE</scope>
    <source>
        <strain evidence="2">NBRC 4228</strain>
    </source>
</reference>
<name>A0AAN4YGM7_ASPOZ</name>
<protein>
    <submittedName>
        <fullName evidence="2">Unnamed protein product</fullName>
    </submittedName>
</protein>
<sequence length="167" mass="18903">MVQKPETTLRPEVSSESLTQQVPKKFNLTSESLSSKPPTAAHYPISTTDEDSLKRFARHGGPDLTDIRGVSIHTMPQLGVMTSNNGLNSTVRQRIRRIRRVSLYLGQLGPRIREILSRYIVPMGGVRILVLPRTFTELKRLSLCSNRHISRGDAMEFSSLQQFMVRE</sequence>
<dbReference type="Proteomes" id="UP001165205">
    <property type="component" value="Unassembled WGS sequence"/>
</dbReference>
<evidence type="ECO:0000313" key="3">
    <source>
        <dbReference type="Proteomes" id="UP001165205"/>
    </source>
</evidence>
<gene>
    <name evidence="2" type="ORF">Aory04_000596600</name>
</gene>